<feature type="signal peptide" evidence="14">
    <location>
        <begin position="1"/>
        <end position="26"/>
    </location>
</feature>
<evidence type="ECO:0000256" key="14">
    <source>
        <dbReference type="SAM" id="SignalP"/>
    </source>
</evidence>
<gene>
    <name evidence="16" type="ORF">JCM9157_1507</name>
</gene>
<dbReference type="RefSeq" id="WP_052012994.1">
    <property type="nucleotide sequence ID" value="NZ_BAUV01000008.1"/>
</dbReference>
<dbReference type="Pfam" id="PF06452">
    <property type="entry name" value="CBM9_1"/>
    <property type="match status" value="1"/>
</dbReference>
<evidence type="ECO:0000259" key="15">
    <source>
        <dbReference type="PROSITE" id="PS51760"/>
    </source>
</evidence>
<evidence type="ECO:0000313" key="16">
    <source>
        <dbReference type="EMBL" id="GAE34451.1"/>
    </source>
</evidence>
<keyword evidence="6" id="KW-0677">Repeat</keyword>
<feature type="region of interest" description="Disordered" evidence="13">
    <location>
        <begin position="1061"/>
        <end position="1123"/>
    </location>
</feature>
<dbReference type="InterPro" id="IPR031158">
    <property type="entry name" value="GH10_AS"/>
</dbReference>
<dbReference type="GO" id="GO:0030246">
    <property type="term" value="F:carbohydrate binding"/>
    <property type="evidence" value="ECO:0007669"/>
    <property type="project" value="InterPro"/>
</dbReference>
<dbReference type="SMART" id="SM00633">
    <property type="entry name" value="Glyco_10"/>
    <property type="match status" value="1"/>
</dbReference>
<evidence type="ECO:0000256" key="12">
    <source>
        <dbReference type="RuleBase" id="RU361174"/>
    </source>
</evidence>
<comment type="pathway">
    <text evidence="2">Glycan degradation; xylan degradation.</text>
</comment>
<dbReference type="STRING" id="1236973.JCM9157_1507"/>
<evidence type="ECO:0000256" key="10">
    <source>
        <dbReference type="ARBA" id="ARBA00023326"/>
    </source>
</evidence>
<keyword evidence="10 12" id="KW-0624">Polysaccharide degradation</keyword>
<dbReference type="Proteomes" id="UP000018896">
    <property type="component" value="Unassembled WGS sequence"/>
</dbReference>
<feature type="chain" id="PRO_5004848817" description="Beta-xylanase" evidence="14">
    <location>
        <begin position="27"/>
        <end position="1123"/>
    </location>
</feature>
<dbReference type="eggNOG" id="COG3693">
    <property type="taxonomic scope" value="Bacteria"/>
</dbReference>
<dbReference type="InterPro" id="IPR044846">
    <property type="entry name" value="GH10"/>
</dbReference>
<dbReference type="GO" id="GO:0045493">
    <property type="term" value="P:xylan catabolic process"/>
    <property type="evidence" value="ECO:0007669"/>
    <property type="project" value="UniProtKB-UniPathway"/>
</dbReference>
<dbReference type="AlphaFoldDB" id="W4QQV6"/>
<dbReference type="eggNOG" id="COG0726">
    <property type="taxonomic scope" value="Bacteria"/>
</dbReference>
<dbReference type="PROSITE" id="PS51760">
    <property type="entry name" value="GH10_2"/>
    <property type="match status" value="1"/>
</dbReference>
<evidence type="ECO:0000256" key="3">
    <source>
        <dbReference type="ARBA" id="ARBA00007495"/>
    </source>
</evidence>
<evidence type="ECO:0000256" key="11">
    <source>
        <dbReference type="PROSITE-ProRule" id="PRU10061"/>
    </source>
</evidence>
<feature type="compositionally biased region" description="Basic and acidic residues" evidence="13">
    <location>
        <begin position="1074"/>
        <end position="1123"/>
    </location>
</feature>
<dbReference type="Pfam" id="PF00331">
    <property type="entry name" value="Glyco_hydro_10"/>
    <property type="match status" value="1"/>
</dbReference>
<evidence type="ECO:0000256" key="8">
    <source>
        <dbReference type="ARBA" id="ARBA00023277"/>
    </source>
</evidence>
<dbReference type="GO" id="GO:0031176">
    <property type="term" value="F:endo-1,4-beta-xylanase activity"/>
    <property type="evidence" value="ECO:0007669"/>
    <property type="project" value="UniProtKB-EC"/>
</dbReference>
<evidence type="ECO:0000256" key="7">
    <source>
        <dbReference type="ARBA" id="ARBA00022801"/>
    </source>
</evidence>
<dbReference type="CDD" id="cd00005">
    <property type="entry name" value="CBM9_like_1"/>
    <property type="match status" value="1"/>
</dbReference>
<dbReference type="SUPFAM" id="SSF49344">
    <property type="entry name" value="CBD9-like"/>
    <property type="match status" value="1"/>
</dbReference>
<dbReference type="EMBL" id="BAUV01000008">
    <property type="protein sequence ID" value="GAE34451.1"/>
    <property type="molecule type" value="Genomic_DNA"/>
</dbReference>
<keyword evidence="17" id="KW-1185">Reference proteome</keyword>
<dbReference type="PRINTS" id="PR00134">
    <property type="entry name" value="GLHYDRLASE10"/>
</dbReference>
<evidence type="ECO:0000256" key="4">
    <source>
        <dbReference type="ARBA" id="ARBA00022651"/>
    </source>
</evidence>
<accession>W4QQV6</accession>
<name>W4QQV6_HALA3</name>
<evidence type="ECO:0000256" key="5">
    <source>
        <dbReference type="ARBA" id="ARBA00022729"/>
    </source>
</evidence>
<dbReference type="Gene3D" id="3.20.20.80">
    <property type="entry name" value="Glycosidases"/>
    <property type="match status" value="1"/>
</dbReference>
<dbReference type="InterPro" id="IPR003305">
    <property type="entry name" value="CenC_carb-bd"/>
</dbReference>
<organism evidence="16 17">
    <name type="scientific">Halalkalibacter akibai (strain ATCC 43226 / DSM 21942 / CIP 109018 / JCM 9157 / 1139)</name>
    <name type="common">Bacillus akibai</name>
    <dbReference type="NCBI Taxonomy" id="1236973"/>
    <lineage>
        <taxon>Bacteria</taxon>
        <taxon>Bacillati</taxon>
        <taxon>Bacillota</taxon>
        <taxon>Bacilli</taxon>
        <taxon>Bacillales</taxon>
        <taxon>Bacillaceae</taxon>
        <taxon>Halalkalibacter</taxon>
    </lineage>
</organism>
<comment type="caution">
    <text evidence="16">The sequence shown here is derived from an EMBL/GenBank/DDBJ whole genome shotgun (WGS) entry which is preliminary data.</text>
</comment>
<comment type="catalytic activity">
    <reaction evidence="1 12">
        <text>Endohydrolysis of (1-&gt;4)-beta-D-xylosidic linkages in xylans.</text>
        <dbReference type="EC" id="3.2.1.8"/>
    </reaction>
</comment>
<dbReference type="InterPro" id="IPR001000">
    <property type="entry name" value="GH10_dom"/>
</dbReference>
<comment type="similarity">
    <text evidence="3 12">Belongs to the glycosyl hydrolase 10 (cellulase F) family.</text>
</comment>
<reference evidence="16 17" key="1">
    <citation type="journal article" date="2014" name="Genome Announc.">
        <title>Draft Genome Sequences of Three Alkaliphilic Bacillus Strains, Bacillus wakoensis JCM 9140T, Bacillus akibai JCM 9157T, and Bacillus hemicellulosilyticus JCM 9152T.</title>
        <authorList>
            <person name="Yuki M."/>
            <person name="Oshima K."/>
            <person name="Suda W."/>
            <person name="Oshida Y."/>
            <person name="Kitamura K."/>
            <person name="Iida T."/>
            <person name="Hattori M."/>
            <person name="Ohkuma M."/>
        </authorList>
    </citation>
    <scope>NUCLEOTIDE SEQUENCE [LARGE SCALE GENOMIC DNA]</scope>
    <source>
        <strain evidence="16 17">JCM 9157</strain>
    </source>
</reference>
<keyword evidence="7 12" id="KW-0378">Hydrolase</keyword>
<dbReference type="EC" id="3.2.1.8" evidence="12"/>
<dbReference type="UniPathway" id="UPA00114"/>
<evidence type="ECO:0000256" key="13">
    <source>
        <dbReference type="SAM" id="MobiDB-lite"/>
    </source>
</evidence>
<dbReference type="Gene3D" id="2.60.120.260">
    <property type="entry name" value="Galactose-binding domain-like"/>
    <property type="match status" value="3"/>
</dbReference>
<dbReference type="SUPFAM" id="SSF49785">
    <property type="entry name" value="Galactose-binding domain-like"/>
    <property type="match status" value="3"/>
</dbReference>
<evidence type="ECO:0000256" key="6">
    <source>
        <dbReference type="ARBA" id="ARBA00022737"/>
    </source>
</evidence>
<evidence type="ECO:0000256" key="1">
    <source>
        <dbReference type="ARBA" id="ARBA00000681"/>
    </source>
</evidence>
<proteinExistence type="inferred from homology"/>
<dbReference type="InterPro" id="IPR008979">
    <property type="entry name" value="Galactose-bd-like_sf"/>
</dbReference>
<feature type="active site" description="Nucleophile" evidence="11">
    <location>
        <position position="776"/>
    </location>
</feature>
<dbReference type="SUPFAM" id="SSF51445">
    <property type="entry name" value="(Trans)glycosidases"/>
    <property type="match status" value="1"/>
</dbReference>
<dbReference type="OrthoDB" id="9809277at2"/>
<keyword evidence="8 12" id="KW-0119">Carbohydrate metabolism</keyword>
<feature type="domain" description="GH10" evidence="15">
    <location>
        <begin position="518"/>
        <end position="852"/>
    </location>
</feature>
<sequence>MSRKLKKVISLLIVAILVSQPFMVAAATDTTSSNAEKETVFHETFENGNGVVKAAGGANLEVVSKAFDGNENGKAVYISNRANNWDGADIDFSDAGMEDGKTYTITVKGYVDQGVTVPENGQAFLQIPSGSYPLLANVNFVAGKEFTLTGEYKVNKSTDSAVRIQSSNEGATVPFFVGDILITTEETVETVTDQLVYHETFENGKGVAKEAGGAKLEAVSNEFAGNENGKAVYVSNRVNNWDGADINFSDVGMEAGNTYTITVKGYVDGGVTVPANGQVYLQIPSGSYPLLANVDFVAGEAFTLTGEYKVNASTDTAVRIQSNDDGAKVPFYIGDILITKQVTSGGSEPEPEDERAPAKEFTKIDFEDQTTGGFEQRGTTEVLTVTDEANHTDGGSYALKVENRTQNWNGPSLRVEEYIDLGHEYHVSAMVKLISPSSSQLQLSTQVGNGNNASYNNIQGKTISTDDGWVKLEGTFRYSSVGGEYVTIYVESSNNATASFYIDDVTFTPTGTGTVDIQKDLKPIKDVYADYFMIGNAVSYSEFEGLRYDLLKMHHNLVTAENAMKPGYAYNDNREFDFSAQDGLVKAARDSGLDVHGHVLVWHQQSPEWLYQNADGTPLSREAAIENMNNHIEATILNFGDDIISWDVVNEAIVVNGSNYENWRQHLRQSGWLRAIGDDYVELAFRKAKEVVNKHNLDIKLYYNDYNDHFENKSSIMYYMIKEINEKYAKENDGELLIDGVGMQAHYHLHERNTAERVEQSLKRFIELGVEVGVTELDITAGADGVLTEAEEKAQAYLYAQLFKIYKEHAEHISRVTFWGLNDATSWRADRNPLVFDRNLQAKEAYYAIIDPEGYIAKYEAPPEDENPSRQGKAVFGTPVIDGTIDDVWNNAPRLPINRYQAAWEGATGEGRVLWDHENLYVLIQVSDSELDKSSTAAHEQDSIEVFIDQLNTKATSYGVGHGQYRVNFANETSFNPGEIGAGFESATQVHPSGNGYTVELKIPLTEVTPENDMIIGFDLQINDARNGARQSVATWNDTSGAGWNDPSVFGLLTLAGDVTEEPVDDEDQAPVPGDKELKKEEKQAEKEERKALKEEEKATKQAEKEEKKASKEDKKSDKEGKK</sequence>
<keyword evidence="5 14" id="KW-0732">Signal</keyword>
<dbReference type="InterPro" id="IPR010502">
    <property type="entry name" value="Carb-bd_dom_fam9"/>
</dbReference>
<dbReference type="InterPro" id="IPR017853">
    <property type="entry name" value="GH"/>
</dbReference>
<evidence type="ECO:0000256" key="9">
    <source>
        <dbReference type="ARBA" id="ARBA00023295"/>
    </source>
</evidence>
<keyword evidence="4 16" id="KW-0858">Xylan degradation</keyword>
<dbReference type="PANTHER" id="PTHR31490:SF90">
    <property type="entry name" value="ENDO-1,4-BETA-XYLANASE A"/>
    <property type="match status" value="1"/>
</dbReference>
<evidence type="ECO:0000256" key="2">
    <source>
        <dbReference type="ARBA" id="ARBA00004851"/>
    </source>
</evidence>
<protein>
    <recommendedName>
        <fullName evidence="12">Beta-xylanase</fullName>
        <ecNumber evidence="12">3.2.1.8</ecNumber>
    </recommendedName>
</protein>
<evidence type="ECO:0000313" key="17">
    <source>
        <dbReference type="Proteomes" id="UP000018896"/>
    </source>
</evidence>
<dbReference type="Gene3D" id="2.60.40.1190">
    <property type="match status" value="1"/>
</dbReference>
<dbReference type="PROSITE" id="PS00591">
    <property type="entry name" value="GH10_1"/>
    <property type="match status" value="1"/>
</dbReference>
<dbReference type="Pfam" id="PF02018">
    <property type="entry name" value="CBM_4_9"/>
    <property type="match status" value="3"/>
</dbReference>
<keyword evidence="9 12" id="KW-0326">Glycosidase</keyword>
<dbReference type="PANTHER" id="PTHR31490">
    <property type="entry name" value="GLYCOSYL HYDROLASE"/>
    <property type="match status" value="1"/>
</dbReference>